<feature type="compositionally biased region" description="Polar residues" evidence="10">
    <location>
        <begin position="1213"/>
        <end position="1224"/>
    </location>
</feature>
<protein>
    <recommendedName>
        <fullName evidence="4">ubiquitinyl hydrolase 1</fullName>
        <ecNumber evidence="4">3.4.19.12</ecNumber>
    </recommendedName>
</protein>
<dbReference type="GO" id="GO:0004843">
    <property type="term" value="F:cysteine-type deubiquitinase activity"/>
    <property type="evidence" value="ECO:0007669"/>
    <property type="project" value="UniProtKB-EC"/>
</dbReference>
<keyword evidence="7" id="KW-0378">Hydrolase</keyword>
<dbReference type="CDD" id="cd01795">
    <property type="entry name" value="Ubl_USP48"/>
    <property type="match status" value="1"/>
</dbReference>
<reference evidence="13 14" key="1">
    <citation type="submission" date="2018-10" db="EMBL/GenBank/DDBJ databases">
        <authorList>
            <consortium name="Pathogen Informatics"/>
        </authorList>
    </citation>
    <scope>NUCLEOTIDE SEQUENCE [LARGE SCALE GENOMIC DNA]</scope>
</reference>
<dbReference type="InterPro" id="IPR044743">
    <property type="entry name" value="Ubl_USP48"/>
</dbReference>
<dbReference type="GO" id="GO:0016579">
    <property type="term" value="P:protein deubiquitination"/>
    <property type="evidence" value="ECO:0007669"/>
    <property type="project" value="InterPro"/>
</dbReference>
<dbReference type="InterPro" id="IPR018200">
    <property type="entry name" value="USP_CS"/>
</dbReference>
<organism evidence="13 14">
    <name type="scientific">Mesocestoides corti</name>
    <name type="common">Flatworm</name>
    <dbReference type="NCBI Taxonomy" id="53468"/>
    <lineage>
        <taxon>Eukaryota</taxon>
        <taxon>Metazoa</taxon>
        <taxon>Spiralia</taxon>
        <taxon>Lophotrochozoa</taxon>
        <taxon>Platyhelminthes</taxon>
        <taxon>Cestoda</taxon>
        <taxon>Eucestoda</taxon>
        <taxon>Cyclophyllidea</taxon>
        <taxon>Mesocestoididae</taxon>
        <taxon>Mesocestoides</taxon>
    </lineage>
</organism>
<evidence type="ECO:0000256" key="4">
    <source>
        <dbReference type="ARBA" id="ARBA00012759"/>
    </source>
</evidence>
<feature type="region of interest" description="Disordered" evidence="10">
    <location>
        <begin position="1054"/>
        <end position="1095"/>
    </location>
</feature>
<dbReference type="STRING" id="53468.A0A0R3UQN0"/>
<dbReference type="Gene3D" id="3.90.70.10">
    <property type="entry name" value="Cysteine proteinases"/>
    <property type="match status" value="1"/>
</dbReference>
<evidence type="ECO:0000256" key="8">
    <source>
        <dbReference type="ARBA" id="ARBA00022807"/>
    </source>
</evidence>
<dbReference type="EC" id="3.4.19.12" evidence="4"/>
<evidence type="ECO:0000256" key="6">
    <source>
        <dbReference type="ARBA" id="ARBA00022786"/>
    </source>
</evidence>
<feature type="domain" description="Ubiquitin-like" evidence="11">
    <location>
        <begin position="1088"/>
        <end position="1165"/>
    </location>
</feature>
<feature type="region of interest" description="Disordered" evidence="10">
    <location>
        <begin position="381"/>
        <end position="407"/>
    </location>
</feature>
<feature type="compositionally biased region" description="Polar residues" evidence="10">
    <location>
        <begin position="1054"/>
        <end position="1063"/>
    </location>
</feature>
<comment type="subcellular location">
    <subcellularLocation>
        <location evidence="2">Nucleus</location>
    </subcellularLocation>
</comment>
<evidence type="ECO:0000256" key="2">
    <source>
        <dbReference type="ARBA" id="ARBA00004123"/>
    </source>
</evidence>
<comment type="catalytic activity">
    <reaction evidence="1">
        <text>Thiol-dependent hydrolysis of ester, thioester, amide, peptide and isopeptide bonds formed by the C-terminal Gly of ubiquitin (a 76-residue protein attached to proteins as an intracellular targeting signal).</text>
        <dbReference type="EC" id="3.4.19.12"/>
    </reaction>
</comment>
<dbReference type="GO" id="GO:0006508">
    <property type="term" value="P:proteolysis"/>
    <property type="evidence" value="ECO:0007669"/>
    <property type="project" value="UniProtKB-KW"/>
</dbReference>
<dbReference type="EMBL" id="UXSR01006049">
    <property type="protein sequence ID" value="VDD84183.1"/>
    <property type="molecule type" value="Genomic_DNA"/>
</dbReference>
<feature type="region of interest" description="Disordered" evidence="10">
    <location>
        <begin position="509"/>
        <end position="545"/>
    </location>
</feature>
<dbReference type="InterPro" id="IPR000626">
    <property type="entry name" value="Ubiquitin-like_dom"/>
</dbReference>
<evidence type="ECO:0000256" key="7">
    <source>
        <dbReference type="ARBA" id="ARBA00022801"/>
    </source>
</evidence>
<dbReference type="Gene3D" id="3.10.20.90">
    <property type="entry name" value="Phosphatidylinositol 3-kinase Catalytic Subunit, Chain A, domain 1"/>
    <property type="match status" value="1"/>
</dbReference>
<evidence type="ECO:0000256" key="9">
    <source>
        <dbReference type="ARBA" id="ARBA00023242"/>
    </source>
</evidence>
<keyword evidence="9" id="KW-0539">Nucleus</keyword>
<dbReference type="PROSITE" id="PS00972">
    <property type="entry name" value="USP_1"/>
    <property type="match status" value="1"/>
</dbReference>
<dbReference type="InterPro" id="IPR029071">
    <property type="entry name" value="Ubiquitin-like_domsf"/>
</dbReference>
<dbReference type="Proteomes" id="UP000267029">
    <property type="component" value="Unassembled WGS sequence"/>
</dbReference>
<dbReference type="PANTHER" id="PTHR24006">
    <property type="entry name" value="UBIQUITIN CARBOXYL-TERMINAL HYDROLASE"/>
    <property type="match status" value="1"/>
</dbReference>
<dbReference type="InterPro" id="IPR038765">
    <property type="entry name" value="Papain-like_cys_pep_sf"/>
</dbReference>
<dbReference type="PANTHER" id="PTHR24006:SF722">
    <property type="entry name" value="UBIQUITIN CARBOXYL-TERMINAL HYDROLASE 48"/>
    <property type="match status" value="1"/>
</dbReference>
<evidence type="ECO:0000313" key="14">
    <source>
        <dbReference type="Proteomes" id="UP000267029"/>
    </source>
</evidence>
<dbReference type="PROSITE" id="PS50053">
    <property type="entry name" value="UBIQUITIN_2"/>
    <property type="match status" value="1"/>
</dbReference>
<accession>A0A0R3UQN0</accession>
<dbReference type="InterPro" id="IPR001394">
    <property type="entry name" value="Peptidase_C19_UCH"/>
</dbReference>
<evidence type="ECO:0000259" key="11">
    <source>
        <dbReference type="PROSITE" id="PS50053"/>
    </source>
</evidence>
<feature type="compositionally biased region" description="Low complexity" evidence="10">
    <location>
        <begin position="1179"/>
        <end position="1194"/>
    </location>
</feature>
<dbReference type="OrthoDB" id="289038at2759"/>
<name>A0A0R3UQN0_MESCO</name>
<dbReference type="AlphaFoldDB" id="A0A0R3UQN0"/>
<evidence type="ECO:0000256" key="3">
    <source>
        <dbReference type="ARBA" id="ARBA00009085"/>
    </source>
</evidence>
<keyword evidence="14" id="KW-1185">Reference proteome</keyword>
<feature type="region of interest" description="Disordered" evidence="10">
    <location>
        <begin position="1170"/>
        <end position="1224"/>
    </location>
</feature>
<sequence>MCKGNTRCLNGLINKEPDLASADNPGSATTSPSVPRSLIFFTCLLFVRVQKCAGLRNYGSTCYLNAFLQIYFHFPELREAVYQLPFGENSCDVVGQLQMIFSQMQLSQTGLVDPGGLIEALHLSERDQQDAPEFHSLFMSLLETRFLSLGRTVIQQLFKGTCVYETRCQSCGFVSRRPSSFLELDIKVSSSCLNECIRKYLAEELLTGENQYACPKCCKKRDGSRCMRITETPLMLCFQLLRFTYDVRSGRRVKQKTAVRLPDMLDMGEFISSKQYAVEARAHAETFGEPTHSCLVFFAFLLSTDPASNSRRLYRCSGVLLHLGRQSTSGHYIAVIRCPTSLDGTPDSLTDSWKVCNDEQVFTIPASQFDLSKVNGINHAGQCAKPASRKDSNLSTPTKEDALAAGGSEDLGEAVTAALASQSHRRDFHVSSTAYMVFYRLVTDLEPKTADQVEVPDRLRKIVEASNSAFVMENEIKRLEQIKQSQLAQRREELRSQFLTYLRTTSIITATTPSSPPQPKEPDSPQKSPFSPPRKRRRVSSSRDATVAADAADDFCMVPTRWLVNWLKQPEKLPAQLVGPPKDPAALPRSLDAQLLLCPHGRVSPDNHLQYIRAVSRAGLIKCLDIVSAVQGFHSTPDVDGASQLPSPAAISALAPCLACLKSRVAANLFAAECIAINKELARWKRVSGGGVWPLTDAAIAFCSEAGAPPSDATGPTDSTAAAAPAPPTVYFVGAKSFAGWRTQAQVYFIATQTATAAAEATTVFNSDALCPHGCLLVNARPCPLRCVPPRLWHRLVGLFPNATIPTYSSDSLRLAPESIDLDEGCSQCVVVKDDLMARAQREREVLADVLASLASSHSSTTVAATSNTASGPAPMRRDLVSLVVSNPSGEPGVDDDKAVYLVPMDFISQWRRFVRNPTANIHLGYLPSGLEAENVLCEHSRLLMPWQELLNEEIVFPVSAGEWNVFCRAYSTTNDYPPFRLVLQADCVDGDVVGDAGGGEASFCPDLPPPYDHVCPECYPLVQERRFDFIGAQIYIRVVADPAEVLALETSSTDDTSAQVTSPKKGEVGCGVGGNTSPASPCTPSLVRRSTRTRTSRDDYVLRVDSSSRLQDIRLQMMRIIGAAPFDQHIALDGVELTDNSRTLLQLGIRPGSRLHLWVDAPAPDAVSEVMRGGSNGGSKKSASTASPSAASKPDQVETGFKGTRLVDTWSPGDSVSISSWSG</sequence>
<dbReference type="SUPFAM" id="SSF54001">
    <property type="entry name" value="Cysteine proteinases"/>
    <property type="match status" value="1"/>
</dbReference>
<evidence type="ECO:0000313" key="13">
    <source>
        <dbReference type="EMBL" id="VDD84183.1"/>
    </source>
</evidence>
<dbReference type="GO" id="GO:0005634">
    <property type="term" value="C:nucleus"/>
    <property type="evidence" value="ECO:0007669"/>
    <property type="project" value="UniProtKB-SubCell"/>
</dbReference>
<feature type="domain" description="USP" evidence="12">
    <location>
        <begin position="53"/>
        <end position="382"/>
    </location>
</feature>
<gene>
    <name evidence="13" type="ORF">MCOS_LOCUS10186</name>
</gene>
<dbReference type="InterPro" id="IPR050164">
    <property type="entry name" value="Peptidase_C19"/>
</dbReference>
<dbReference type="InterPro" id="IPR035927">
    <property type="entry name" value="DUSP-like_sf"/>
</dbReference>
<evidence type="ECO:0000256" key="5">
    <source>
        <dbReference type="ARBA" id="ARBA00022670"/>
    </source>
</evidence>
<comment type="similarity">
    <text evidence="3">Belongs to the peptidase C19 family.</text>
</comment>
<keyword evidence="6" id="KW-0833">Ubl conjugation pathway</keyword>
<feature type="compositionally biased region" description="Basic and acidic residues" evidence="10">
    <location>
        <begin position="388"/>
        <end position="402"/>
    </location>
</feature>
<evidence type="ECO:0000259" key="12">
    <source>
        <dbReference type="PROSITE" id="PS50235"/>
    </source>
</evidence>
<evidence type="ECO:0000256" key="10">
    <source>
        <dbReference type="SAM" id="MobiDB-lite"/>
    </source>
</evidence>
<dbReference type="GO" id="GO:0004197">
    <property type="term" value="F:cysteine-type endopeptidase activity"/>
    <property type="evidence" value="ECO:0007669"/>
    <property type="project" value="InterPro"/>
</dbReference>
<keyword evidence="5" id="KW-0645">Protease</keyword>
<dbReference type="InterPro" id="IPR028889">
    <property type="entry name" value="USP"/>
</dbReference>
<dbReference type="SUPFAM" id="SSF54236">
    <property type="entry name" value="Ubiquitin-like"/>
    <property type="match status" value="1"/>
</dbReference>
<dbReference type="GO" id="GO:0005829">
    <property type="term" value="C:cytosol"/>
    <property type="evidence" value="ECO:0007669"/>
    <property type="project" value="TreeGrafter"/>
</dbReference>
<proteinExistence type="inferred from homology"/>
<dbReference type="Pfam" id="PF00443">
    <property type="entry name" value="UCH"/>
    <property type="match status" value="1"/>
</dbReference>
<dbReference type="SUPFAM" id="SSF143791">
    <property type="entry name" value="DUSP-like"/>
    <property type="match status" value="1"/>
</dbReference>
<dbReference type="PROSITE" id="PS50235">
    <property type="entry name" value="USP_3"/>
    <property type="match status" value="1"/>
</dbReference>
<keyword evidence="8" id="KW-0788">Thiol protease</keyword>
<evidence type="ECO:0000256" key="1">
    <source>
        <dbReference type="ARBA" id="ARBA00000707"/>
    </source>
</evidence>